<accession>A0A382URB1</accession>
<gene>
    <name evidence="1" type="ORF">METZ01_LOCUS389604</name>
</gene>
<name>A0A382URB1_9ZZZZ</name>
<reference evidence="1" key="1">
    <citation type="submission" date="2018-05" db="EMBL/GenBank/DDBJ databases">
        <authorList>
            <person name="Lanie J.A."/>
            <person name="Ng W.-L."/>
            <person name="Kazmierczak K.M."/>
            <person name="Andrzejewski T.M."/>
            <person name="Davidsen T.M."/>
            <person name="Wayne K.J."/>
            <person name="Tettelin H."/>
            <person name="Glass J.I."/>
            <person name="Rusch D."/>
            <person name="Podicherti R."/>
            <person name="Tsui H.-C.T."/>
            <person name="Winkler M.E."/>
        </authorList>
    </citation>
    <scope>NUCLEOTIDE SEQUENCE</scope>
</reference>
<organism evidence="1">
    <name type="scientific">marine metagenome</name>
    <dbReference type="NCBI Taxonomy" id="408172"/>
    <lineage>
        <taxon>unclassified sequences</taxon>
        <taxon>metagenomes</taxon>
        <taxon>ecological metagenomes</taxon>
    </lineage>
</organism>
<sequence length="40" mass="4653">MFIQGMGGFPDKRLTPLTYLLPHYFLRIVAGIKTLNWLMV</sequence>
<dbReference type="AlphaFoldDB" id="A0A382URB1"/>
<dbReference type="EMBL" id="UINC01146175">
    <property type="protein sequence ID" value="SVD36750.1"/>
    <property type="molecule type" value="Genomic_DNA"/>
</dbReference>
<evidence type="ECO:0000313" key="1">
    <source>
        <dbReference type="EMBL" id="SVD36750.1"/>
    </source>
</evidence>
<proteinExistence type="predicted"/>
<protein>
    <submittedName>
        <fullName evidence="1">Uncharacterized protein</fullName>
    </submittedName>
</protein>